<evidence type="ECO:0000313" key="3">
    <source>
        <dbReference type="Proteomes" id="UP000243255"/>
    </source>
</evidence>
<feature type="domain" description="DUF4179" evidence="1">
    <location>
        <begin position="43"/>
        <end position="130"/>
    </location>
</feature>
<dbReference type="Pfam" id="PF13786">
    <property type="entry name" value="DUF4179"/>
    <property type="match status" value="1"/>
</dbReference>
<organism evidence="2 3">
    <name type="scientific">Asaccharospora irregularis DSM 2635</name>
    <dbReference type="NCBI Taxonomy" id="1121321"/>
    <lineage>
        <taxon>Bacteria</taxon>
        <taxon>Bacillati</taxon>
        <taxon>Bacillota</taxon>
        <taxon>Clostridia</taxon>
        <taxon>Peptostreptococcales</taxon>
        <taxon>Peptostreptococcaceae</taxon>
        <taxon>Asaccharospora</taxon>
    </lineage>
</organism>
<dbReference type="RefSeq" id="WP_073124198.1">
    <property type="nucleotide sequence ID" value="NZ_BAABCH010000006.1"/>
</dbReference>
<proteinExistence type="predicted"/>
<evidence type="ECO:0000259" key="1">
    <source>
        <dbReference type="Pfam" id="PF13786"/>
    </source>
</evidence>
<dbReference type="OrthoDB" id="1695052at2"/>
<dbReference type="Proteomes" id="UP000243255">
    <property type="component" value="Unassembled WGS sequence"/>
</dbReference>
<accession>A0A1M5LDW1</accession>
<keyword evidence="3" id="KW-1185">Reference proteome</keyword>
<dbReference type="Gene3D" id="2.60.40.1640">
    <property type="entry name" value="Conserved domain protein"/>
    <property type="match status" value="1"/>
</dbReference>
<evidence type="ECO:0000313" key="2">
    <source>
        <dbReference type="EMBL" id="SHG62553.1"/>
    </source>
</evidence>
<dbReference type="AlphaFoldDB" id="A0A1M5LDW1"/>
<name>A0A1M5LDW1_9FIRM</name>
<sequence>MKDWLELLNETNIDLDEYKEETLNDIEKKTLKNNLKKSIRKNKTNKYKKPIIASAVILSIIISTNIKVIADTLEKLISRNPTESFQNYNKTKLDEYKNIIDKSVTNNGVTITINEFIFDYDNIIVTYTLEGEKIDTQDINILPKILIDGKEVKRRGVSATYSGENKNLRQFILEPRDPITKSGEFDVKILIGGKDDFSQDRIIEEGKWEFNFRANNLAINEFIEKFDLNKNINLNKYGSICMKRVIKTPMSTIVELSSENLLVENENVSVGCILEDSDGNILEKISEQKRYDYSDLERGTYIYRFKSINRESKTIKVTPIILLNSVYDENSKYNKELREYSLELNLSK</sequence>
<dbReference type="InterPro" id="IPR025436">
    <property type="entry name" value="DUF4179"/>
</dbReference>
<dbReference type="STRING" id="1121321.SAMN04488530_10478"/>
<dbReference type="EMBL" id="FQWX01000004">
    <property type="protein sequence ID" value="SHG62553.1"/>
    <property type="molecule type" value="Genomic_DNA"/>
</dbReference>
<gene>
    <name evidence="2" type="ORF">SAMN04488530_10478</name>
</gene>
<dbReference type="Gene3D" id="2.60.40.1630">
    <property type="entry name" value="bacillus anthracis domain"/>
    <property type="match status" value="1"/>
</dbReference>
<protein>
    <recommendedName>
        <fullName evidence="1">DUF4179 domain-containing protein</fullName>
    </recommendedName>
</protein>
<reference evidence="3" key="1">
    <citation type="submission" date="2016-11" db="EMBL/GenBank/DDBJ databases">
        <authorList>
            <person name="Varghese N."/>
            <person name="Submissions S."/>
        </authorList>
    </citation>
    <scope>NUCLEOTIDE SEQUENCE [LARGE SCALE GENOMIC DNA]</scope>
    <source>
        <strain evidence="3">DSM 2635</strain>
    </source>
</reference>